<evidence type="ECO:0000313" key="1">
    <source>
        <dbReference type="EMBL" id="CAG5076642.1"/>
    </source>
</evidence>
<sequence length="78" mass="9022">MTDLSSSSVFQIKEQSKNSLNGIPHQHFDDIFLATFCRQVVRRLGHWVEGDEESDWQDSTSDTIIRVRDKRTNTVSPQ</sequence>
<comment type="caution">
    <text evidence="1">The sequence shown here is derived from an EMBL/GenBank/DDBJ whole genome shotgun (WGS) entry which is preliminary data.</text>
</comment>
<accession>A0A8J2EDR4</accession>
<proteinExistence type="predicted"/>
<keyword evidence="2" id="KW-1185">Reference proteome</keyword>
<name>A0A8J2EDR4_COTCN</name>
<dbReference type="AlphaFoldDB" id="A0A8J2EDR4"/>
<gene>
    <name evidence="1" type="ORF">HICCMSTLAB_LOCUS2240</name>
</gene>
<dbReference type="Proteomes" id="UP000786811">
    <property type="component" value="Unassembled WGS sequence"/>
</dbReference>
<evidence type="ECO:0000313" key="2">
    <source>
        <dbReference type="Proteomes" id="UP000786811"/>
    </source>
</evidence>
<organism evidence="1 2">
    <name type="scientific">Cotesia congregata</name>
    <name type="common">Parasitoid wasp</name>
    <name type="synonym">Apanteles congregatus</name>
    <dbReference type="NCBI Taxonomy" id="51543"/>
    <lineage>
        <taxon>Eukaryota</taxon>
        <taxon>Metazoa</taxon>
        <taxon>Ecdysozoa</taxon>
        <taxon>Arthropoda</taxon>
        <taxon>Hexapoda</taxon>
        <taxon>Insecta</taxon>
        <taxon>Pterygota</taxon>
        <taxon>Neoptera</taxon>
        <taxon>Endopterygota</taxon>
        <taxon>Hymenoptera</taxon>
        <taxon>Apocrita</taxon>
        <taxon>Ichneumonoidea</taxon>
        <taxon>Braconidae</taxon>
        <taxon>Microgastrinae</taxon>
        <taxon>Cotesia</taxon>
    </lineage>
</organism>
<reference evidence="1" key="1">
    <citation type="submission" date="2021-04" db="EMBL/GenBank/DDBJ databases">
        <authorList>
            <person name="Chebbi M.A.C M."/>
        </authorList>
    </citation>
    <scope>NUCLEOTIDE SEQUENCE</scope>
</reference>
<dbReference type="EMBL" id="CAJNRD030001117">
    <property type="protein sequence ID" value="CAG5076642.1"/>
    <property type="molecule type" value="Genomic_DNA"/>
</dbReference>
<protein>
    <submittedName>
        <fullName evidence="1">Uncharacterized protein</fullName>
    </submittedName>
</protein>